<reference evidence="1 2" key="1">
    <citation type="submission" date="2024-09" db="EMBL/GenBank/DDBJ databases">
        <authorList>
            <person name="Fullem K."/>
        </authorList>
    </citation>
    <scope>NUCLEOTIDE SEQUENCE [LARGE SCALE GENOMIC DNA]</scope>
    <source>
        <strain evidence="2">K1(2024)</strain>
    </source>
</reference>
<organism evidence="1 2">
    <name type="scientific">Pseudomonas boreofloridensis</name>
    <dbReference type="NCBI Taxonomy" id="3064348"/>
    <lineage>
        <taxon>Bacteria</taxon>
        <taxon>Pseudomonadati</taxon>
        <taxon>Pseudomonadota</taxon>
        <taxon>Gammaproteobacteria</taxon>
        <taxon>Pseudomonadales</taxon>
        <taxon>Pseudomonadaceae</taxon>
        <taxon>Pseudomonas</taxon>
    </lineage>
</organism>
<dbReference type="RefSeq" id="WP_304484187.1">
    <property type="nucleotide sequence ID" value="NZ_JAUQOQ010000006.1"/>
</dbReference>
<dbReference type="Proteomes" id="UP001577047">
    <property type="component" value="Unassembled WGS sequence"/>
</dbReference>
<keyword evidence="2" id="KW-1185">Reference proteome</keyword>
<name>A0ABV4Z9B8_9PSED</name>
<evidence type="ECO:0000313" key="1">
    <source>
        <dbReference type="EMBL" id="MFB3800412.1"/>
    </source>
</evidence>
<evidence type="ECO:0008006" key="3">
    <source>
        <dbReference type="Google" id="ProtNLM"/>
    </source>
</evidence>
<dbReference type="PROSITE" id="PS51257">
    <property type="entry name" value="PROKAR_LIPOPROTEIN"/>
    <property type="match status" value="1"/>
</dbReference>
<accession>A0ABV4Z9B8</accession>
<sequence>MRTMLLPLAIVTTALVGCSDPKKASEENFEKAAQAWLDKAYPECLVTSTFPMNTQEFDVYGTNKTLNALAEVGVLTAVETSRKDYPENIFQKARTEIKYRYELTDEGRKYLKDDARTKPDGTVIPGLCIGRAKVDKIEQFSEPGDMMGHRISEVTHTYKVDDLRKWASTPALMDVNSDVKRMVASQEKPIREKRAFVLTNNGWIHERLFRE</sequence>
<dbReference type="EMBL" id="JBHFXX010000005">
    <property type="protein sequence ID" value="MFB3800412.1"/>
    <property type="molecule type" value="Genomic_DNA"/>
</dbReference>
<evidence type="ECO:0000313" key="2">
    <source>
        <dbReference type="Proteomes" id="UP001577047"/>
    </source>
</evidence>
<comment type="caution">
    <text evidence="1">The sequence shown here is derived from an EMBL/GenBank/DDBJ whole genome shotgun (WGS) entry which is preliminary data.</text>
</comment>
<protein>
    <recommendedName>
        <fullName evidence="3">Lipoprotein</fullName>
    </recommendedName>
</protein>
<proteinExistence type="predicted"/>
<gene>
    <name evidence="1" type="ORF">ACE1YR_08165</name>
</gene>